<dbReference type="PANTHER" id="PTHR43861">
    <property type="entry name" value="TRANS-ACONITATE 2-METHYLTRANSFERASE-RELATED"/>
    <property type="match status" value="1"/>
</dbReference>
<name>A0A7K1GBU0_9FLAO</name>
<organism evidence="2 3">
    <name type="scientific">Winogradskyella ouciana</name>
    <dbReference type="NCBI Taxonomy" id="2608631"/>
    <lineage>
        <taxon>Bacteria</taxon>
        <taxon>Pseudomonadati</taxon>
        <taxon>Bacteroidota</taxon>
        <taxon>Flavobacteriia</taxon>
        <taxon>Flavobacteriales</taxon>
        <taxon>Flavobacteriaceae</taxon>
        <taxon>Winogradskyella</taxon>
    </lineage>
</organism>
<keyword evidence="2" id="KW-0808">Transferase</keyword>
<gene>
    <name evidence="2" type="ORF">F1003_07410</name>
</gene>
<reference evidence="2 3" key="1">
    <citation type="submission" date="2019-11" db="EMBL/GenBank/DDBJ databases">
        <title>Winogradskyella ouciana sp. nov., isolated from the hadal seawater of the Mariana Trench.</title>
        <authorList>
            <person name="Liu R."/>
        </authorList>
    </citation>
    <scope>NUCLEOTIDE SEQUENCE [LARGE SCALE GENOMIC DNA]</scope>
    <source>
        <strain evidence="2 3">ZXX205</strain>
    </source>
</reference>
<protein>
    <submittedName>
        <fullName evidence="2">Methyltransferase domain-containing protein</fullName>
    </submittedName>
</protein>
<dbReference type="Pfam" id="PF13847">
    <property type="entry name" value="Methyltransf_31"/>
    <property type="match status" value="1"/>
</dbReference>
<dbReference type="SUPFAM" id="SSF53335">
    <property type="entry name" value="S-adenosyl-L-methionine-dependent methyltransferases"/>
    <property type="match status" value="1"/>
</dbReference>
<sequence>MDKDYEKKYHELEDSHFWFKSRRNFIIQLLKNENKNSKILDVGCSSGLLLMQLVKNGFDKKNLYGIDISEEAIENCRKNNLNNCFVMSGENIALNQDFDIIIASDCLEHIENDNDALKNWKQNLKENGKLYVFVPAFMNLWSNHDVVNMHFRRYTENKLTKMAIKCHLKIKKSGYWNITLFIPLYIIRKINKLFLTKKLKQTKGDLYHIGVLNKPLLMLLNLENKILKYFKFPFGISTYIIAEK</sequence>
<dbReference type="PANTHER" id="PTHR43861:SF6">
    <property type="entry name" value="METHYLTRANSFERASE TYPE 11"/>
    <property type="match status" value="1"/>
</dbReference>
<dbReference type="CDD" id="cd02440">
    <property type="entry name" value="AdoMet_MTases"/>
    <property type="match status" value="1"/>
</dbReference>
<keyword evidence="2" id="KW-0489">Methyltransferase</keyword>
<comment type="caution">
    <text evidence="2">The sequence shown here is derived from an EMBL/GenBank/DDBJ whole genome shotgun (WGS) entry which is preliminary data.</text>
</comment>
<dbReference type="GO" id="GO:0008757">
    <property type="term" value="F:S-adenosylmethionine-dependent methyltransferase activity"/>
    <property type="evidence" value="ECO:0007669"/>
    <property type="project" value="InterPro"/>
</dbReference>
<dbReference type="Proteomes" id="UP000447545">
    <property type="component" value="Unassembled WGS sequence"/>
</dbReference>
<keyword evidence="3" id="KW-1185">Reference proteome</keyword>
<evidence type="ECO:0000259" key="1">
    <source>
        <dbReference type="Pfam" id="PF13847"/>
    </source>
</evidence>
<dbReference type="Gene3D" id="3.40.50.150">
    <property type="entry name" value="Vaccinia Virus protein VP39"/>
    <property type="match status" value="1"/>
</dbReference>
<dbReference type="RefSeq" id="WP_155088563.1">
    <property type="nucleotide sequence ID" value="NZ_WJYA01000004.1"/>
</dbReference>
<feature type="domain" description="Methyltransferase" evidence="1">
    <location>
        <begin position="34"/>
        <end position="136"/>
    </location>
</feature>
<dbReference type="AlphaFoldDB" id="A0A7K1GBU0"/>
<dbReference type="GO" id="GO:0032259">
    <property type="term" value="P:methylation"/>
    <property type="evidence" value="ECO:0007669"/>
    <property type="project" value="UniProtKB-KW"/>
</dbReference>
<proteinExistence type="predicted"/>
<dbReference type="EMBL" id="WJYA01000004">
    <property type="protein sequence ID" value="MTE26757.1"/>
    <property type="molecule type" value="Genomic_DNA"/>
</dbReference>
<evidence type="ECO:0000313" key="2">
    <source>
        <dbReference type="EMBL" id="MTE26757.1"/>
    </source>
</evidence>
<dbReference type="InterPro" id="IPR029063">
    <property type="entry name" value="SAM-dependent_MTases_sf"/>
</dbReference>
<evidence type="ECO:0000313" key="3">
    <source>
        <dbReference type="Proteomes" id="UP000447545"/>
    </source>
</evidence>
<accession>A0A7K1GBU0</accession>
<dbReference type="InterPro" id="IPR025714">
    <property type="entry name" value="Methyltranfer_dom"/>
</dbReference>